<dbReference type="Gene3D" id="3.30.30.10">
    <property type="entry name" value="Knottin, scorpion toxin-like"/>
    <property type="match status" value="1"/>
</dbReference>
<accession>A0AA38TQ35</accession>
<gene>
    <name evidence="1" type="ORF">OSB04_006223</name>
</gene>
<name>A0AA38TQ35_9ASTR</name>
<comment type="caution">
    <text evidence="1">The sequence shown here is derived from an EMBL/GenBank/DDBJ whole genome shotgun (WGS) entry which is preliminary data.</text>
</comment>
<evidence type="ECO:0000313" key="1">
    <source>
        <dbReference type="EMBL" id="KAJ9561063.1"/>
    </source>
</evidence>
<evidence type="ECO:0000313" key="2">
    <source>
        <dbReference type="Proteomes" id="UP001172457"/>
    </source>
</evidence>
<keyword evidence="2" id="KW-1185">Reference proteome</keyword>
<protein>
    <recommendedName>
        <fullName evidence="3">Defensin</fullName>
    </recommendedName>
</protein>
<dbReference type="AlphaFoldDB" id="A0AA38TQ35"/>
<sequence>MVEYPIDPEVATVKGDLCKKARRTWSENYGNTRHCDDQCKVWEGATYGACHTYNNKHIWFYYFNCPKAEKLAQPNVKAKKLSREKIEVEKVLHLEHPIGPIYHP</sequence>
<evidence type="ECO:0008006" key="3">
    <source>
        <dbReference type="Google" id="ProtNLM"/>
    </source>
</evidence>
<dbReference type="EMBL" id="JARYMX010000002">
    <property type="protein sequence ID" value="KAJ9561063.1"/>
    <property type="molecule type" value="Genomic_DNA"/>
</dbReference>
<proteinExistence type="predicted"/>
<reference evidence="1" key="1">
    <citation type="submission" date="2023-03" db="EMBL/GenBank/DDBJ databases">
        <title>Chromosome-scale reference genome and RAD-based genetic map of yellow starthistle (Centaurea solstitialis) reveal putative structural variation and QTLs associated with invader traits.</title>
        <authorList>
            <person name="Reatini B."/>
            <person name="Cang F.A."/>
            <person name="Jiang Q."/>
            <person name="Mckibben M.T.W."/>
            <person name="Barker M.S."/>
            <person name="Rieseberg L.H."/>
            <person name="Dlugosch K.M."/>
        </authorList>
    </citation>
    <scope>NUCLEOTIDE SEQUENCE</scope>
    <source>
        <strain evidence="1">CAN-66</strain>
        <tissue evidence="1">Leaf</tissue>
    </source>
</reference>
<dbReference type="Proteomes" id="UP001172457">
    <property type="component" value="Chromosome 2"/>
</dbReference>
<dbReference type="InterPro" id="IPR036574">
    <property type="entry name" value="Scorpion_toxin-like_sf"/>
</dbReference>
<dbReference type="SUPFAM" id="SSF57095">
    <property type="entry name" value="Scorpion toxin-like"/>
    <property type="match status" value="1"/>
</dbReference>
<organism evidence="1 2">
    <name type="scientific">Centaurea solstitialis</name>
    <name type="common">yellow star-thistle</name>
    <dbReference type="NCBI Taxonomy" id="347529"/>
    <lineage>
        <taxon>Eukaryota</taxon>
        <taxon>Viridiplantae</taxon>
        <taxon>Streptophyta</taxon>
        <taxon>Embryophyta</taxon>
        <taxon>Tracheophyta</taxon>
        <taxon>Spermatophyta</taxon>
        <taxon>Magnoliopsida</taxon>
        <taxon>eudicotyledons</taxon>
        <taxon>Gunneridae</taxon>
        <taxon>Pentapetalae</taxon>
        <taxon>asterids</taxon>
        <taxon>campanulids</taxon>
        <taxon>Asterales</taxon>
        <taxon>Asteraceae</taxon>
        <taxon>Carduoideae</taxon>
        <taxon>Cardueae</taxon>
        <taxon>Centaureinae</taxon>
        <taxon>Centaurea</taxon>
    </lineage>
</organism>